<dbReference type="EMBL" id="BAAAPZ010000017">
    <property type="protein sequence ID" value="GAA2104614.1"/>
    <property type="molecule type" value="Genomic_DNA"/>
</dbReference>
<feature type="transmembrane region" description="Helical" evidence="8">
    <location>
        <begin position="39"/>
        <end position="57"/>
    </location>
</feature>
<keyword evidence="10" id="KW-1185">Reference proteome</keyword>
<reference evidence="9 10" key="1">
    <citation type="journal article" date="2019" name="Int. J. Syst. Evol. Microbiol.">
        <title>The Global Catalogue of Microorganisms (GCM) 10K type strain sequencing project: providing services to taxonomists for standard genome sequencing and annotation.</title>
        <authorList>
            <consortium name="The Broad Institute Genomics Platform"/>
            <consortium name="The Broad Institute Genome Sequencing Center for Infectious Disease"/>
            <person name="Wu L."/>
            <person name="Ma J."/>
        </authorList>
    </citation>
    <scope>NUCLEOTIDE SEQUENCE [LARGE SCALE GENOMIC DNA]</scope>
    <source>
        <strain evidence="9 10">JCM 15900</strain>
    </source>
</reference>
<dbReference type="InterPro" id="IPR052017">
    <property type="entry name" value="TSUP"/>
</dbReference>
<name>A0ABN2X4Q1_9MICO</name>
<feature type="transmembrane region" description="Helical" evidence="8">
    <location>
        <begin position="7"/>
        <end position="33"/>
    </location>
</feature>
<feature type="transmembrane region" description="Helical" evidence="8">
    <location>
        <begin position="123"/>
        <end position="147"/>
    </location>
</feature>
<gene>
    <name evidence="9" type="ORF">GCM10009823_29420</name>
</gene>
<keyword evidence="4 8" id="KW-1003">Cell membrane</keyword>
<feature type="transmembrane region" description="Helical" evidence="8">
    <location>
        <begin position="78"/>
        <end position="111"/>
    </location>
</feature>
<evidence type="ECO:0000313" key="10">
    <source>
        <dbReference type="Proteomes" id="UP001500984"/>
    </source>
</evidence>
<comment type="similarity">
    <text evidence="2 8">Belongs to the 4-toluene sulfonate uptake permease (TSUP) (TC 2.A.102) family.</text>
</comment>
<organism evidence="9 10">
    <name type="scientific">Brevibacterium salitolerans</name>
    <dbReference type="NCBI Taxonomy" id="1403566"/>
    <lineage>
        <taxon>Bacteria</taxon>
        <taxon>Bacillati</taxon>
        <taxon>Actinomycetota</taxon>
        <taxon>Actinomycetes</taxon>
        <taxon>Micrococcales</taxon>
        <taxon>Brevibacteriaceae</taxon>
        <taxon>Brevibacterium</taxon>
    </lineage>
</organism>
<dbReference type="Proteomes" id="UP001500984">
    <property type="component" value="Unassembled WGS sequence"/>
</dbReference>
<evidence type="ECO:0000256" key="7">
    <source>
        <dbReference type="ARBA" id="ARBA00023136"/>
    </source>
</evidence>
<evidence type="ECO:0000256" key="1">
    <source>
        <dbReference type="ARBA" id="ARBA00004651"/>
    </source>
</evidence>
<dbReference type="InterPro" id="IPR002781">
    <property type="entry name" value="TM_pro_TauE-like"/>
</dbReference>
<keyword evidence="5 8" id="KW-0812">Transmembrane</keyword>
<keyword evidence="7 8" id="KW-0472">Membrane</keyword>
<comment type="subcellular location">
    <subcellularLocation>
        <location evidence="1 8">Cell membrane</location>
        <topology evidence="1 8">Multi-pass membrane protein</topology>
    </subcellularLocation>
</comment>
<evidence type="ECO:0000313" key="9">
    <source>
        <dbReference type="EMBL" id="GAA2104614.1"/>
    </source>
</evidence>
<feature type="transmembrane region" description="Helical" evidence="8">
    <location>
        <begin position="159"/>
        <end position="180"/>
    </location>
</feature>
<dbReference type="Pfam" id="PF01925">
    <property type="entry name" value="TauE"/>
    <property type="match status" value="1"/>
</dbReference>
<evidence type="ECO:0000256" key="2">
    <source>
        <dbReference type="ARBA" id="ARBA00009142"/>
    </source>
</evidence>
<comment type="caution">
    <text evidence="9">The sequence shown here is derived from an EMBL/GenBank/DDBJ whole genome shotgun (WGS) entry which is preliminary data.</text>
</comment>
<dbReference type="PANTHER" id="PTHR30269:SF37">
    <property type="entry name" value="MEMBRANE TRANSPORTER PROTEIN"/>
    <property type="match status" value="1"/>
</dbReference>
<dbReference type="PANTHER" id="PTHR30269">
    <property type="entry name" value="TRANSMEMBRANE PROTEIN YFCA"/>
    <property type="match status" value="1"/>
</dbReference>
<accession>A0ABN2X4Q1</accession>
<evidence type="ECO:0000256" key="4">
    <source>
        <dbReference type="ARBA" id="ARBA00022475"/>
    </source>
</evidence>
<feature type="transmembrane region" description="Helical" evidence="8">
    <location>
        <begin position="213"/>
        <end position="237"/>
    </location>
</feature>
<keyword evidence="6 8" id="KW-1133">Transmembrane helix</keyword>
<sequence length="240" mass="24158">MEIIGIGLVILAASCLQGAIGFGLGMMAAPVLAIIRPDLLPATLILLTVALSVAMFLRERTSVDWRIVMWALIGRIPGVVLGALAVAFLPSAALSLILAAAVLGGVAFSLVGWKPAPTTGNVMIAGAASGLFGTSTSIGGPPIALVMRSLAPSQIRATINAYFTFGTAMSLTGLALGGALTLHHVLAAAWLAPFMVVGLLLSSLVITRISSRALFLIGVIASVLGAAIVIVQAVGALTAG</sequence>
<keyword evidence="3" id="KW-0813">Transport</keyword>
<evidence type="ECO:0000256" key="3">
    <source>
        <dbReference type="ARBA" id="ARBA00022448"/>
    </source>
</evidence>
<evidence type="ECO:0000256" key="8">
    <source>
        <dbReference type="RuleBase" id="RU363041"/>
    </source>
</evidence>
<protein>
    <recommendedName>
        <fullName evidence="8">Probable membrane transporter protein</fullName>
    </recommendedName>
</protein>
<feature type="transmembrane region" description="Helical" evidence="8">
    <location>
        <begin position="186"/>
        <end position="206"/>
    </location>
</feature>
<evidence type="ECO:0000256" key="6">
    <source>
        <dbReference type="ARBA" id="ARBA00022989"/>
    </source>
</evidence>
<evidence type="ECO:0000256" key="5">
    <source>
        <dbReference type="ARBA" id="ARBA00022692"/>
    </source>
</evidence>
<dbReference type="RefSeq" id="WP_344338083.1">
    <property type="nucleotide sequence ID" value="NZ_BAAAPZ010000017.1"/>
</dbReference>
<proteinExistence type="inferred from homology"/>